<keyword evidence="7" id="KW-0349">Heme</keyword>
<dbReference type="STRING" id="28573.A0A0U1MAH4"/>
<dbReference type="GO" id="GO:0016705">
    <property type="term" value="F:oxidoreductase activity, acting on paired donors, with incorporation or reduction of molecular oxygen"/>
    <property type="evidence" value="ECO:0007669"/>
    <property type="project" value="InterPro"/>
</dbReference>
<evidence type="ECO:0000256" key="5">
    <source>
        <dbReference type="ARBA" id="ARBA00023004"/>
    </source>
</evidence>
<keyword evidence="5 7" id="KW-0408">Iron</keyword>
<evidence type="ECO:0000256" key="1">
    <source>
        <dbReference type="ARBA" id="ARBA00001971"/>
    </source>
</evidence>
<feature type="binding site" description="axial binding residue" evidence="7">
    <location>
        <position position="452"/>
    </location>
    <ligand>
        <name>heme</name>
        <dbReference type="ChEBI" id="CHEBI:30413"/>
    </ligand>
    <ligandPart>
        <name>Fe</name>
        <dbReference type="ChEBI" id="CHEBI:18248"/>
    </ligandPart>
</feature>
<evidence type="ECO:0000256" key="6">
    <source>
        <dbReference type="ARBA" id="ARBA00023033"/>
    </source>
</evidence>
<dbReference type="OMA" id="NTRWIPR"/>
<keyword evidence="10" id="KW-1185">Reference proteome</keyword>
<protein>
    <recommendedName>
        <fullName evidence="11">Ent-kaurene oxidase</fullName>
    </recommendedName>
</protein>
<dbReference type="Pfam" id="PF00067">
    <property type="entry name" value="p450"/>
    <property type="match status" value="1"/>
</dbReference>
<dbReference type="SUPFAM" id="SSF48264">
    <property type="entry name" value="Cytochrome P450"/>
    <property type="match status" value="1"/>
</dbReference>
<comment type="cofactor">
    <cofactor evidence="1 7">
        <name>heme</name>
        <dbReference type="ChEBI" id="CHEBI:30413"/>
    </cofactor>
</comment>
<keyword evidence="8" id="KW-1133">Transmembrane helix</keyword>
<gene>
    <name evidence="9" type="ORF">PISL3812_09126</name>
</gene>
<evidence type="ECO:0000256" key="2">
    <source>
        <dbReference type="ARBA" id="ARBA00010617"/>
    </source>
</evidence>
<evidence type="ECO:0000313" key="10">
    <source>
        <dbReference type="Proteomes" id="UP000054383"/>
    </source>
</evidence>
<keyword evidence="8" id="KW-0812">Transmembrane</keyword>
<dbReference type="OrthoDB" id="1844152at2759"/>
<accession>A0A0U1MAH4</accession>
<dbReference type="PRINTS" id="PR00465">
    <property type="entry name" value="EP450IV"/>
</dbReference>
<dbReference type="InterPro" id="IPR036396">
    <property type="entry name" value="Cyt_P450_sf"/>
</dbReference>
<dbReference type="PANTHER" id="PTHR46206">
    <property type="entry name" value="CYTOCHROME P450"/>
    <property type="match status" value="1"/>
</dbReference>
<dbReference type="GO" id="GO:0020037">
    <property type="term" value="F:heme binding"/>
    <property type="evidence" value="ECO:0007669"/>
    <property type="project" value="InterPro"/>
</dbReference>
<keyword evidence="4" id="KW-0560">Oxidoreductase</keyword>
<dbReference type="InterPro" id="IPR001128">
    <property type="entry name" value="Cyt_P450"/>
</dbReference>
<dbReference type="PANTHER" id="PTHR46206:SF6">
    <property type="entry name" value="CYTOCHROME P450 MONOOXYGENASE AN1598-RELATED"/>
    <property type="match status" value="1"/>
</dbReference>
<dbReference type="Gene3D" id="1.10.630.10">
    <property type="entry name" value="Cytochrome P450"/>
    <property type="match status" value="1"/>
</dbReference>
<comment type="similarity">
    <text evidence="2">Belongs to the cytochrome P450 family.</text>
</comment>
<evidence type="ECO:0000256" key="3">
    <source>
        <dbReference type="ARBA" id="ARBA00022723"/>
    </source>
</evidence>
<keyword evidence="6" id="KW-0503">Monooxygenase</keyword>
<dbReference type="InterPro" id="IPR002403">
    <property type="entry name" value="Cyt_P450_E_grp-IV"/>
</dbReference>
<sequence length="507" mass="56916">MALDEVAPSTLIISTAIVLFLSWTFTQLWPSIRLHFFLRSFPRSGLDPGLFGLGTAAAKRQFFAQGEKLVEEGYEKYKDQPFVIQTSDLPRIVIPYKYVDETWDWADTKLSHKIALLERFFGPYTGMDAVRFTSTHRDVCKVQLTSNLAPLLPHMKEELDRYLSGRLGEKDPSVNAGTFQLVLEAISHITSRVLLDDVAICRSSTWLDGLLQYPGNVSAVAMALRTRPAYVRPIIYPFLQATKNLRAGMASIQKTVDPIIAQRRADASSEKTKKPLDVLQFVLDADPHAPNEQVVGYIFFLVIAAIHTSTFTATQALYDLCAMPDVQAALREEVEDTLKETGGEWTLAGLRRLRQMDSFLKESHRMNSPGVLNYNRLLRKDISLRDGTVLPAGAMVSMAGAARSKDPALYSSPHEFQAKRFYNTNASNDKERGLFSSTAAGDSWFGHGPQACPGRWYADVQIKLLLATLLVTYDLTFPDGQTKRPDDYKADEKILPDMKQEIVLRRR</sequence>
<evidence type="ECO:0000256" key="4">
    <source>
        <dbReference type="ARBA" id="ARBA00023002"/>
    </source>
</evidence>
<dbReference type="GO" id="GO:0005506">
    <property type="term" value="F:iron ion binding"/>
    <property type="evidence" value="ECO:0007669"/>
    <property type="project" value="InterPro"/>
</dbReference>
<evidence type="ECO:0000313" key="9">
    <source>
        <dbReference type="EMBL" id="CRG92071.1"/>
    </source>
</evidence>
<dbReference type="EMBL" id="CVMT01000011">
    <property type="protein sequence ID" value="CRG92071.1"/>
    <property type="molecule type" value="Genomic_DNA"/>
</dbReference>
<keyword evidence="8" id="KW-0472">Membrane</keyword>
<proteinExistence type="inferred from homology"/>
<dbReference type="Proteomes" id="UP000054383">
    <property type="component" value="Unassembled WGS sequence"/>
</dbReference>
<dbReference type="CDD" id="cd11041">
    <property type="entry name" value="CYP503A1-like"/>
    <property type="match status" value="1"/>
</dbReference>
<organism evidence="9 10">
    <name type="scientific">Talaromyces islandicus</name>
    <name type="common">Penicillium islandicum</name>
    <dbReference type="NCBI Taxonomy" id="28573"/>
    <lineage>
        <taxon>Eukaryota</taxon>
        <taxon>Fungi</taxon>
        <taxon>Dikarya</taxon>
        <taxon>Ascomycota</taxon>
        <taxon>Pezizomycotina</taxon>
        <taxon>Eurotiomycetes</taxon>
        <taxon>Eurotiomycetidae</taxon>
        <taxon>Eurotiales</taxon>
        <taxon>Trichocomaceae</taxon>
        <taxon>Talaromyces</taxon>
        <taxon>Talaromyces sect. Islandici</taxon>
    </lineage>
</organism>
<reference evidence="9 10" key="1">
    <citation type="submission" date="2015-04" db="EMBL/GenBank/DDBJ databases">
        <authorList>
            <person name="Syromyatnikov M.Y."/>
            <person name="Popov V.N."/>
        </authorList>
    </citation>
    <scope>NUCLEOTIDE SEQUENCE [LARGE SCALE GENOMIC DNA]</scope>
    <source>
        <strain evidence="9">WF-38-12</strain>
    </source>
</reference>
<dbReference type="AlphaFoldDB" id="A0A0U1MAH4"/>
<evidence type="ECO:0000256" key="7">
    <source>
        <dbReference type="PIRSR" id="PIRSR602403-1"/>
    </source>
</evidence>
<keyword evidence="3 7" id="KW-0479">Metal-binding</keyword>
<name>A0A0U1MAH4_TALIS</name>
<dbReference type="GO" id="GO:0004497">
    <property type="term" value="F:monooxygenase activity"/>
    <property type="evidence" value="ECO:0007669"/>
    <property type="project" value="UniProtKB-KW"/>
</dbReference>
<evidence type="ECO:0008006" key="11">
    <source>
        <dbReference type="Google" id="ProtNLM"/>
    </source>
</evidence>
<evidence type="ECO:0000256" key="8">
    <source>
        <dbReference type="SAM" id="Phobius"/>
    </source>
</evidence>
<feature type="transmembrane region" description="Helical" evidence="8">
    <location>
        <begin position="6"/>
        <end position="29"/>
    </location>
</feature>